<keyword evidence="17" id="KW-1185">Reference proteome</keyword>
<dbReference type="InterPro" id="IPR011063">
    <property type="entry name" value="TilS/TtcA_N"/>
</dbReference>
<organism evidence="16 17">
    <name type="scientific">Geoglobus ahangari</name>
    <dbReference type="NCBI Taxonomy" id="113653"/>
    <lineage>
        <taxon>Archaea</taxon>
        <taxon>Methanobacteriati</taxon>
        <taxon>Methanobacteriota</taxon>
        <taxon>Archaeoglobi</taxon>
        <taxon>Archaeoglobales</taxon>
        <taxon>Archaeoglobaceae</taxon>
        <taxon>Geoglobus</taxon>
    </lineage>
</organism>
<evidence type="ECO:0000259" key="14">
    <source>
        <dbReference type="Pfam" id="PF01171"/>
    </source>
</evidence>
<dbReference type="GO" id="GO:0000049">
    <property type="term" value="F:tRNA binding"/>
    <property type="evidence" value="ECO:0007669"/>
    <property type="project" value="InterPro"/>
</dbReference>
<feature type="binding site" evidence="13">
    <location>
        <begin position="53"/>
        <end position="55"/>
    </location>
    <ligand>
        <name>ATP</name>
        <dbReference type="ChEBI" id="CHEBI:30616"/>
    </ligand>
</feature>
<keyword evidence="3" id="KW-0004">4Fe-4S</keyword>
<dbReference type="Gene3D" id="3.40.50.620">
    <property type="entry name" value="HUPs"/>
    <property type="match status" value="1"/>
</dbReference>
<dbReference type="EMBL" id="CP011267">
    <property type="protein sequence ID" value="AKG90704.1"/>
    <property type="molecule type" value="Genomic_DNA"/>
</dbReference>
<dbReference type="GO" id="GO:0046872">
    <property type="term" value="F:metal ion binding"/>
    <property type="evidence" value="ECO:0007669"/>
    <property type="project" value="UniProtKB-KW"/>
</dbReference>
<accession>A0A0F7IDM9</accession>
<dbReference type="FunCoup" id="A0A0F7IDM9">
    <property type="interactions" value="95"/>
</dbReference>
<dbReference type="PIRSF" id="PIRSF004976">
    <property type="entry name" value="ATPase_YdaO"/>
    <property type="match status" value="1"/>
</dbReference>
<evidence type="ECO:0000256" key="5">
    <source>
        <dbReference type="ARBA" id="ARBA00022723"/>
    </source>
</evidence>
<dbReference type="STRING" id="113653.GAH_02026"/>
<dbReference type="GO" id="GO:0002143">
    <property type="term" value="P:tRNA wobble position uridine thiolation"/>
    <property type="evidence" value="ECO:0007669"/>
    <property type="project" value="TreeGrafter"/>
</dbReference>
<dbReference type="InterPro" id="IPR000541">
    <property type="entry name" value="Ncs6/Tuc1/Ctu1"/>
</dbReference>
<feature type="binding site" evidence="13">
    <location>
        <position position="161"/>
    </location>
    <ligand>
        <name>ATP</name>
        <dbReference type="ChEBI" id="CHEBI:30616"/>
    </ligand>
</feature>
<feature type="binding site" evidence="12">
    <location>
        <position position="293"/>
    </location>
    <ligand>
        <name>Zn(2+)</name>
        <dbReference type="ChEBI" id="CHEBI:29105"/>
        <label>2</label>
    </ligand>
</feature>
<dbReference type="InterPro" id="IPR056369">
    <property type="entry name" value="CTU1-like_ATP-bd"/>
</dbReference>
<comment type="cofactor">
    <cofactor evidence="1">
        <name>Mg(2+)</name>
        <dbReference type="ChEBI" id="CHEBI:18420"/>
    </cofactor>
</comment>
<dbReference type="RefSeq" id="WP_048096523.1">
    <property type="nucleotide sequence ID" value="NZ_CP011267.1"/>
</dbReference>
<feature type="binding site" evidence="12">
    <location>
        <position position="6"/>
    </location>
    <ligand>
        <name>Zn(2+)</name>
        <dbReference type="ChEBI" id="CHEBI:29105"/>
        <label>1</label>
    </ligand>
</feature>
<dbReference type="HOGENOM" id="CLU_026481_1_1_2"/>
<evidence type="ECO:0000256" key="6">
    <source>
        <dbReference type="ARBA" id="ARBA00022741"/>
    </source>
</evidence>
<dbReference type="Pfam" id="PF01171">
    <property type="entry name" value="ATP_bind_3"/>
    <property type="match status" value="1"/>
</dbReference>
<keyword evidence="10" id="KW-0408">Iron</keyword>
<feature type="binding site" evidence="13">
    <location>
        <position position="84"/>
    </location>
    <ligand>
        <name>ATP</name>
        <dbReference type="ChEBI" id="CHEBI:30616"/>
    </ligand>
</feature>
<dbReference type="GO" id="GO:0005524">
    <property type="term" value="F:ATP binding"/>
    <property type="evidence" value="ECO:0007669"/>
    <property type="project" value="UniProtKB-KW"/>
</dbReference>
<dbReference type="InParanoid" id="A0A0F7IDM9"/>
<evidence type="ECO:0000256" key="1">
    <source>
        <dbReference type="ARBA" id="ARBA00001946"/>
    </source>
</evidence>
<feature type="binding site" evidence="13">
    <location>
        <position position="59"/>
    </location>
    <ligand>
        <name>ATP</name>
        <dbReference type="ChEBI" id="CHEBI:30616"/>
    </ligand>
</feature>
<keyword evidence="5 12" id="KW-0479">Metal-binding</keyword>
<protein>
    <submittedName>
        <fullName evidence="16">Putative ATPase of the PP-loop superfamily implicated in cell cycle control</fullName>
    </submittedName>
</protein>
<keyword evidence="8 13" id="KW-0067">ATP-binding</keyword>
<feature type="binding site" evidence="12">
    <location>
        <position position="22"/>
    </location>
    <ligand>
        <name>Zn(2+)</name>
        <dbReference type="ChEBI" id="CHEBI:29105"/>
        <label>1</label>
    </ligand>
</feature>
<keyword evidence="11" id="KW-0411">Iron-sulfur</keyword>
<feature type="binding site" evidence="12">
    <location>
        <position position="290"/>
    </location>
    <ligand>
        <name>Zn(2+)</name>
        <dbReference type="ChEBI" id="CHEBI:29105"/>
        <label>2</label>
    </ligand>
</feature>
<dbReference type="GeneID" id="24804589"/>
<dbReference type="PANTHER" id="PTHR11807">
    <property type="entry name" value="ATPASES OF THE PP SUPERFAMILY-RELATED"/>
    <property type="match status" value="1"/>
</dbReference>
<dbReference type="GO" id="GO:0002144">
    <property type="term" value="C:cytosolic tRNA wobble base thiouridylase complex"/>
    <property type="evidence" value="ECO:0007669"/>
    <property type="project" value="TreeGrafter"/>
</dbReference>
<dbReference type="AlphaFoldDB" id="A0A0F7IDM9"/>
<evidence type="ECO:0000256" key="13">
    <source>
        <dbReference type="PIRSR" id="PIRSR004976-51"/>
    </source>
</evidence>
<feature type="domain" description="tRNA(Ile)-lysidine/2-thiocytidine synthase N-terminal" evidence="14">
    <location>
        <begin position="50"/>
        <end position="238"/>
    </location>
</feature>
<keyword evidence="9" id="KW-0460">Magnesium</keyword>
<dbReference type="GO" id="GO:0051539">
    <property type="term" value="F:4 iron, 4 sulfur cluster binding"/>
    <property type="evidence" value="ECO:0007669"/>
    <property type="project" value="UniProtKB-KW"/>
</dbReference>
<dbReference type="CDD" id="cd01713">
    <property type="entry name" value="CTU1-like"/>
    <property type="match status" value="1"/>
</dbReference>
<evidence type="ECO:0000256" key="2">
    <source>
        <dbReference type="ARBA" id="ARBA00001966"/>
    </source>
</evidence>
<keyword evidence="7 12" id="KW-0862">Zinc</keyword>
<dbReference type="SUPFAM" id="SSF52402">
    <property type="entry name" value="Adenine nucleotide alpha hydrolases-like"/>
    <property type="match status" value="1"/>
</dbReference>
<dbReference type="PANTHER" id="PTHR11807:SF12">
    <property type="entry name" value="CYTOPLASMIC TRNA 2-THIOLATION PROTEIN 1"/>
    <property type="match status" value="1"/>
</dbReference>
<evidence type="ECO:0000256" key="9">
    <source>
        <dbReference type="ARBA" id="ARBA00022842"/>
    </source>
</evidence>
<reference evidence="16 17" key="1">
    <citation type="submission" date="2015-04" db="EMBL/GenBank/DDBJ databases">
        <title>The complete genome sequence of the hyperthermophilic, obligate iron-reducing archaeon Geoglobus ahangari strain 234T.</title>
        <authorList>
            <person name="Manzella M.P."/>
            <person name="Holmes D.E."/>
            <person name="Rocheleau J.M."/>
            <person name="Chung A."/>
            <person name="Reguera G."/>
            <person name="Kashefi K."/>
        </authorList>
    </citation>
    <scope>NUCLEOTIDE SEQUENCE [LARGE SCALE GENOMIC DNA]</scope>
    <source>
        <strain evidence="16 17">234</strain>
    </source>
</reference>
<evidence type="ECO:0000256" key="7">
    <source>
        <dbReference type="ARBA" id="ARBA00022833"/>
    </source>
</evidence>
<evidence type="ECO:0000256" key="8">
    <source>
        <dbReference type="ARBA" id="ARBA00022840"/>
    </source>
</evidence>
<evidence type="ECO:0000256" key="3">
    <source>
        <dbReference type="ARBA" id="ARBA00022485"/>
    </source>
</evidence>
<evidence type="ECO:0000313" key="17">
    <source>
        <dbReference type="Proteomes" id="UP000034723"/>
    </source>
</evidence>
<comment type="cofactor">
    <cofactor evidence="2">
        <name>[4Fe-4S] cluster</name>
        <dbReference type="ChEBI" id="CHEBI:49883"/>
    </cofactor>
</comment>
<dbReference type="NCBIfam" id="TIGR00269">
    <property type="entry name" value="TIGR00269 family protein"/>
    <property type="match status" value="1"/>
</dbReference>
<evidence type="ECO:0000313" key="16">
    <source>
        <dbReference type="EMBL" id="AKG90704.1"/>
    </source>
</evidence>
<feature type="binding site" evidence="13">
    <location>
        <position position="166"/>
    </location>
    <ligand>
        <name>ATP</name>
        <dbReference type="ChEBI" id="CHEBI:30616"/>
    </ligand>
</feature>
<dbReference type="InterPro" id="IPR035107">
    <property type="entry name" value="tRNA_thiolation_TtcA_Ctu1"/>
</dbReference>
<keyword evidence="4" id="KW-0808">Transferase</keyword>
<dbReference type="OrthoDB" id="33422at2157"/>
<dbReference type="KEGG" id="gah:GAH_02026"/>
<dbReference type="FunFam" id="3.40.50.620:FF:000174">
    <property type="entry name" value="ATPase, PP-loop superfamily"/>
    <property type="match status" value="1"/>
</dbReference>
<evidence type="ECO:0000256" key="4">
    <source>
        <dbReference type="ARBA" id="ARBA00022679"/>
    </source>
</evidence>
<dbReference type="InterPro" id="IPR054306">
    <property type="entry name" value="TtuA-like_LIM_N"/>
</dbReference>
<feature type="domain" description="2-thiouridine synthetase TtuA-like N-terminal LIM" evidence="15">
    <location>
        <begin position="2"/>
        <end position="27"/>
    </location>
</feature>
<sequence length="315" mass="36444">MKCSRCSREAVYFQRHSGRHLCRKHFVEDFIRRVKRNIRKYRMITRNERIAIAMSGGKDSVVLAHVLKSLYGDRRDIELVAITVDEGIANYRPPTVETAKEVCRELDIEHHIVSFRDEIGLELDEMVEKGERNACAYCGVFRKYLLNRTARELGANKLATGHNLDDETQTILLNFLQSDVERLARLIPSRVQEGLVLRIKPLREIYEKEVVLYALLHNLPVSLDECPYSRTPVRAVVRDFLYDFENRYPGRKFSVLRSFETLIPCLREMYPQIDLRRCEVCGEPTPKRVCQACELKAELGLLGPEVSEGNDTDQA</sequence>
<dbReference type="GO" id="GO:0016740">
    <property type="term" value="F:transferase activity"/>
    <property type="evidence" value="ECO:0007669"/>
    <property type="project" value="UniProtKB-KW"/>
</dbReference>
<proteinExistence type="predicted"/>
<feature type="binding site" evidence="12">
    <location>
        <position position="3"/>
    </location>
    <ligand>
        <name>Zn(2+)</name>
        <dbReference type="ChEBI" id="CHEBI:29105"/>
        <label>1</label>
    </ligand>
</feature>
<evidence type="ECO:0000256" key="12">
    <source>
        <dbReference type="PIRSR" id="PIRSR004976-50"/>
    </source>
</evidence>
<dbReference type="Proteomes" id="UP000034723">
    <property type="component" value="Chromosome"/>
</dbReference>
<evidence type="ECO:0000259" key="15">
    <source>
        <dbReference type="Pfam" id="PF22082"/>
    </source>
</evidence>
<name>A0A0F7IDM9_9EURY</name>
<feature type="binding site" evidence="12">
    <location>
        <position position="281"/>
    </location>
    <ligand>
        <name>Zn(2+)</name>
        <dbReference type="ChEBI" id="CHEBI:29105"/>
        <label>2</label>
    </ligand>
</feature>
<gene>
    <name evidence="16" type="ORF">GAH_02026</name>
</gene>
<dbReference type="Pfam" id="PF22082">
    <property type="entry name" value="TtuA_LIM_N"/>
    <property type="match status" value="1"/>
</dbReference>
<feature type="binding site" evidence="12">
    <location>
        <position position="278"/>
    </location>
    <ligand>
        <name>Zn(2+)</name>
        <dbReference type="ChEBI" id="CHEBI:29105"/>
        <label>2</label>
    </ligand>
</feature>
<keyword evidence="6 13" id="KW-0547">Nucleotide-binding</keyword>
<dbReference type="InterPro" id="IPR014729">
    <property type="entry name" value="Rossmann-like_a/b/a_fold"/>
</dbReference>
<evidence type="ECO:0000256" key="11">
    <source>
        <dbReference type="ARBA" id="ARBA00023014"/>
    </source>
</evidence>
<feature type="binding site" evidence="12">
    <location>
        <position position="25"/>
    </location>
    <ligand>
        <name>Zn(2+)</name>
        <dbReference type="ChEBI" id="CHEBI:29105"/>
        <label>1</label>
    </ligand>
</feature>
<evidence type="ECO:0000256" key="10">
    <source>
        <dbReference type="ARBA" id="ARBA00023004"/>
    </source>
</evidence>